<dbReference type="InterPro" id="IPR052723">
    <property type="entry name" value="Acyl-CoA_thioesterase_PaaI"/>
</dbReference>
<dbReference type="PANTHER" id="PTHR42856:SF1">
    <property type="entry name" value="ACYL-COENZYME A THIOESTERASE PAAI"/>
    <property type="match status" value="1"/>
</dbReference>
<name>A0A975GBG3_9THEO</name>
<dbReference type="InterPro" id="IPR003736">
    <property type="entry name" value="PAAI_dom"/>
</dbReference>
<organism evidence="3 4">
    <name type="scientific">Aceticella autotrophica</name>
    <dbReference type="NCBI Taxonomy" id="2755338"/>
    <lineage>
        <taxon>Bacteria</taxon>
        <taxon>Bacillati</taxon>
        <taxon>Bacillota</taxon>
        <taxon>Clostridia</taxon>
        <taxon>Thermoanaerobacterales</taxon>
        <taxon>Thermoanaerobacteraceae</taxon>
        <taxon>Aceticella</taxon>
    </lineage>
</organism>
<dbReference type="PANTHER" id="PTHR42856">
    <property type="entry name" value="ACYL-COENZYME A THIOESTERASE PAAI"/>
    <property type="match status" value="1"/>
</dbReference>
<dbReference type="Gene3D" id="3.10.129.10">
    <property type="entry name" value="Hotdog Thioesterase"/>
    <property type="match status" value="1"/>
</dbReference>
<evidence type="ECO:0000259" key="2">
    <source>
        <dbReference type="Pfam" id="PF03061"/>
    </source>
</evidence>
<keyword evidence="1" id="KW-0378">Hydrolase</keyword>
<reference evidence="3" key="1">
    <citation type="submission" date="2020-08" db="EMBL/GenBank/DDBJ databases">
        <title>Genomic insights into the carbon and energy metabolism of the first obligate autotrophic acetogenic bacterium Aceticella autotrophica gen. nov., sp. nov.</title>
        <authorList>
            <person name="Toshchakov S.V."/>
            <person name="Elcheninov A.G."/>
            <person name="Kublanov I.V."/>
            <person name="Frolov E.N."/>
            <person name="Lebedinsky A.V."/>
        </authorList>
    </citation>
    <scope>NUCLEOTIDE SEQUENCE</scope>
    <source>
        <strain evidence="3">3443-3Ac</strain>
    </source>
</reference>
<dbReference type="KEGG" id="aaut:ACETAC_04615"/>
<dbReference type="GO" id="GO:0016289">
    <property type="term" value="F:acyl-CoA hydrolase activity"/>
    <property type="evidence" value="ECO:0007669"/>
    <property type="project" value="TreeGrafter"/>
</dbReference>
<dbReference type="AlphaFoldDB" id="A0A975GBG3"/>
<gene>
    <name evidence="3" type="ORF">ACETAC_04615</name>
</gene>
<keyword evidence="4" id="KW-1185">Reference proteome</keyword>
<evidence type="ECO:0000256" key="1">
    <source>
        <dbReference type="ARBA" id="ARBA00022801"/>
    </source>
</evidence>
<proteinExistence type="predicted"/>
<evidence type="ECO:0000313" key="4">
    <source>
        <dbReference type="Proteomes" id="UP000671913"/>
    </source>
</evidence>
<dbReference type="Proteomes" id="UP000671913">
    <property type="component" value="Chromosome"/>
</dbReference>
<accession>A0A975GBG3</accession>
<dbReference type="CDD" id="cd03443">
    <property type="entry name" value="PaaI_thioesterase"/>
    <property type="match status" value="1"/>
</dbReference>
<dbReference type="RefSeq" id="WP_284680874.1">
    <property type="nucleotide sequence ID" value="NZ_CP060096.1"/>
</dbReference>
<dbReference type="NCBIfam" id="TIGR00369">
    <property type="entry name" value="unchar_dom_1"/>
    <property type="match status" value="1"/>
</dbReference>
<dbReference type="InterPro" id="IPR029069">
    <property type="entry name" value="HotDog_dom_sf"/>
</dbReference>
<dbReference type="InterPro" id="IPR006683">
    <property type="entry name" value="Thioestr_dom"/>
</dbReference>
<dbReference type="SUPFAM" id="SSF54637">
    <property type="entry name" value="Thioesterase/thiol ester dehydrase-isomerase"/>
    <property type="match status" value="1"/>
</dbReference>
<feature type="domain" description="Thioesterase" evidence="2">
    <location>
        <begin position="56"/>
        <end position="129"/>
    </location>
</feature>
<sequence length="140" mass="15538">MEAVNKGIDKELFNQLVKINSETDYHKLIGMDIVELGQGYAIMEVEIKNKHLNILGIAHGGVLFSIMDTTMAMAAKTIGKDIISLEMNINFISPGKLNDKIRVVGKVIHPGKKTTITICDAYNQQNVLIASARQTFYNMN</sequence>
<evidence type="ECO:0000313" key="3">
    <source>
        <dbReference type="EMBL" id="QSZ28137.1"/>
    </source>
</evidence>
<dbReference type="Pfam" id="PF03061">
    <property type="entry name" value="4HBT"/>
    <property type="match status" value="1"/>
</dbReference>
<protein>
    <submittedName>
        <fullName evidence="3">PaaI family thioesterase</fullName>
    </submittedName>
</protein>
<dbReference type="EMBL" id="CP060096">
    <property type="protein sequence ID" value="QSZ28137.1"/>
    <property type="molecule type" value="Genomic_DNA"/>
</dbReference>